<sequence>MRDMAGKRITRRDERREATRTSVLLAAREVFLSEGYEGATIKMIAQRAGVSAGTVLNAEPSKAALLMAIMRDHYETLAESAGHLESALSGRAGDRLAALLQLMMDAHLRQIELISAAIGHSWLDDGEAFQRAFDDMAFAWEPVRRVFEAGVRSGELRADLDPSVAFACTIDVFMGALRECRRPDGEDPHAALSQRLALLIEGMGAR</sequence>
<name>A0A5M6ZGM2_9PROT</name>
<dbReference type="PROSITE" id="PS50977">
    <property type="entry name" value="HTH_TETR_2"/>
    <property type="match status" value="1"/>
</dbReference>
<dbReference type="Pfam" id="PF00440">
    <property type="entry name" value="TetR_N"/>
    <property type="match status" value="1"/>
</dbReference>
<evidence type="ECO:0000256" key="1">
    <source>
        <dbReference type="ARBA" id="ARBA00023015"/>
    </source>
</evidence>
<evidence type="ECO:0000256" key="4">
    <source>
        <dbReference type="PROSITE-ProRule" id="PRU00335"/>
    </source>
</evidence>
<keyword evidence="1" id="KW-0805">Transcription regulation</keyword>
<organism evidence="6 7">
    <name type="scientific">Alkalicaulis satelles</name>
    <dbReference type="NCBI Taxonomy" id="2609175"/>
    <lineage>
        <taxon>Bacteria</taxon>
        <taxon>Pseudomonadati</taxon>
        <taxon>Pseudomonadota</taxon>
        <taxon>Alphaproteobacteria</taxon>
        <taxon>Maricaulales</taxon>
        <taxon>Maricaulaceae</taxon>
        <taxon>Alkalicaulis</taxon>
    </lineage>
</organism>
<evidence type="ECO:0000259" key="5">
    <source>
        <dbReference type="PROSITE" id="PS50977"/>
    </source>
</evidence>
<keyword evidence="2 4" id="KW-0238">DNA-binding</keyword>
<dbReference type="SUPFAM" id="SSF48498">
    <property type="entry name" value="Tetracyclin repressor-like, C-terminal domain"/>
    <property type="match status" value="1"/>
</dbReference>
<evidence type="ECO:0000313" key="7">
    <source>
        <dbReference type="Proteomes" id="UP000325122"/>
    </source>
</evidence>
<dbReference type="PANTHER" id="PTHR30055:SF234">
    <property type="entry name" value="HTH-TYPE TRANSCRIPTIONAL REGULATOR BETI"/>
    <property type="match status" value="1"/>
</dbReference>
<dbReference type="InterPro" id="IPR050109">
    <property type="entry name" value="HTH-type_TetR-like_transc_reg"/>
</dbReference>
<dbReference type="SUPFAM" id="SSF46689">
    <property type="entry name" value="Homeodomain-like"/>
    <property type="match status" value="1"/>
</dbReference>
<dbReference type="PRINTS" id="PR00455">
    <property type="entry name" value="HTHTETR"/>
</dbReference>
<proteinExistence type="predicted"/>
<dbReference type="Proteomes" id="UP000325122">
    <property type="component" value="Unassembled WGS sequence"/>
</dbReference>
<feature type="DNA-binding region" description="H-T-H motif" evidence="4">
    <location>
        <begin position="40"/>
        <end position="59"/>
    </location>
</feature>
<evidence type="ECO:0000256" key="2">
    <source>
        <dbReference type="ARBA" id="ARBA00023125"/>
    </source>
</evidence>
<dbReference type="InterPro" id="IPR001647">
    <property type="entry name" value="HTH_TetR"/>
</dbReference>
<dbReference type="RefSeq" id="WP_150023180.1">
    <property type="nucleotide sequence ID" value="NZ_VWOJ01000002.1"/>
</dbReference>
<keyword evidence="7" id="KW-1185">Reference proteome</keyword>
<dbReference type="GO" id="GO:0003700">
    <property type="term" value="F:DNA-binding transcription factor activity"/>
    <property type="evidence" value="ECO:0007669"/>
    <property type="project" value="TreeGrafter"/>
</dbReference>
<gene>
    <name evidence="6" type="ORF">F1654_08950</name>
</gene>
<feature type="domain" description="HTH tetR-type" evidence="5">
    <location>
        <begin position="17"/>
        <end position="77"/>
    </location>
</feature>
<dbReference type="AlphaFoldDB" id="A0A5M6ZGM2"/>
<dbReference type="InterPro" id="IPR009057">
    <property type="entry name" value="Homeodomain-like_sf"/>
</dbReference>
<dbReference type="EMBL" id="VWOJ01000002">
    <property type="protein sequence ID" value="KAA5803913.1"/>
    <property type="molecule type" value="Genomic_DNA"/>
</dbReference>
<comment type="caution">
    <text evidence="6">The sequence shown here is derived from an EMBL/GenBank/DDBJ whole genome shotgun (WGS) entry which is preliminary data.</text>
</comment>
<dbReference type="GO" id="GO:0000976">
    <property type="term" value="F:transcription cis-regulatory region binding"/>
    <property type="evidence" value="ECO:0007669"/>
    <property type="project" value="TreeGrafter"/>
</dbReference>
<protein>
    <submittedName>
        <fullName evidence="6">TetR/AcrR family transcriptional regulator</fullName>
    </submittedName>
</protein>
<accession>A0A5M6ZGM2</accession>
<evidence type="ECO:0000256" key="3">
    <source>
        <dbReference type="ARBA" id="ARBA00023163"/>
    </source>
</evidence>
<dbReference type="Gene3D" id="1.10.357.10">
    <property type="entry name" value="Tetracycline Repressor, domain 2"/>
    <property type="match status" value="1"/>
</dbReference>
<evidence type="ECO:0000313" key="6">
    <source>
        <dbReference type="EMBL" id="KAA5803913.1"/>
    </source>
</evidence>
<reference evidence="6 7" key="1">
    <citation type="submission" date="2019-09" db="EMBL/GenBank/DDBJ databases">
        <authorList>
            <person name="Kevbrin V."/>
            <person name="Grouzdev D.S."/>
        </authorList>
    </citation>
    <scope>NUCLEOTIDE SEQUENCE [LARGE SCALE GENOMIC DNA]</scope>
    <source>
        <strain evidence="6 7">G-192</strain>
    </source>
</reference>
<keyword evidence="3" id="KW-0804">Transcription</keyword>
<dbReference type="InterPro" id="IPR036271">
    <property type="entry name" value="Tet_transcr_reg_TetR-rel_C_sf"/>
</dbReference>
<dbReference type="PANTHER" id="PTHR30055">
    <property type="entry name" value="HTH-TYPE TRANSCRIPTIONAL REGULATOR RUTR"/>
    <property type="match status" value="1"/>
</dbReference>